<keyword evidence="2" id="KW-1185">Reference proteome</keyword>
<dbReference type="InterPro" id="IPR011042">
    <property type="entry name" value="6-blade_b-propeller_TolB-like"/>
</dbReference>
<dbReference type="RefSeq" id="WP_008616498.1">
    <property type="nucleotide sequence ID" value="NZ_JH376577.1"/>
</dbReference>
<evidence type="ECO:0008006" key="3">
    <source>
        <dbReference type="Google" id="ProtNLM"/>
    </source>
</evidence>
<dbReference type="PATRIC" id="fig|762968.3.peg.9"/>
<organism evidence="1 2">
    <name type="scientific">Paraprevotella clara YIT 11840</name>
    <dbReference type="NCBI Taxonomy" id="762968"/>
    <lineage>
        <taxon>Bacteria</taxon>
        <taxon>Pseudomonadati</taxon>
        <taxon>Bacteroidota</taxon>
        <taxon>Bacteroidia</taxon>
        <taxon>Bacteroidales</taxon>
        <taxon>Prevotellaceae</taxon>
        <taxon>Paraprevotella</taxon>
    </lineage>
</organism>
<dbReference type="EMBL" id="AFFY01000001">
    <property type="protein sequence ID" value="EHH01997.1"/>
    <property type="molecule type" value="Genomic_DNA"/>
</dbReference>
<dbReference type="PROSITE" id="PS51257">
    <property type="entry name" value="PROKAR_LIPOPROTEIN"/>
    <property type="match status" value="1"/>
</dbReference>
<name>G5SKZ2_9BACT</name>
<dbReference type="AlphaFoldDB" id="G5SKZ2"/>
<dbReference type="OrthoDB" id="1026594at2"/>
<reference evidence="1 2" key="1">
    <citation type="submission" date="2011-03" db="EMBL/GenBank/DDBJ databases">
        <authorList>
            <person name="Weinstock G."/>
            <person name="Sodergren E."/>
            <person name="Clifton S."/>
            <person name="Fulton L."/>
            <person name="Fulton B."/>
            <person name="Courtney L."/>
            <person name="Fronick C."/>
            <person name="Harrison M."/>
            <person name="Strong C."/>
            <person name="Farmer C."/>
            <person name="Delahaunty K."/>
            <person name="Markovic C."/>
            <person name="Hall O."/>
            <person name="Minx P."/>
            <person name="Tomlinson C."/>
            <person name="Mitreva M."/>
            <person name="Hou S."/>
            <person name="Chen J."/>
            <person name="Wollam A."/>
            <person name="Pepin K.H."/>
            <person name="Johnson M."/>
            <person name="Bhonagiri V."/>
            <person name="Zhang X."/>
            <person name="Suruliraj S."/>
            <person name="Warren W."/>
            <person name="Chinwalla A."/>
            <person name="Mardis E.R."/>
            <person name="Wilson R.K."/>
        </authorList>
    </citation>
    <scope>NUCLEOTIDE SEQUENCE [LARGE SCALE GENOMIC DNA]</scope>
    <source>
        <strain evidence="1 2">YIT 11840</strain>
    </source>
</reference>
<gene>
    <name evidence="1" type="ORF">HMPREF9441_00009</name>
</gene>
<evidence type="ECO:0000313" key="1">
    <source>
        <dbReference type="EMBL" id="EHH01997.1"/>
    </source>
</evidence>
<evidence type="ECO:0000313" key="2">
    <source>
        <dbReference type="Proteomes" id="UP000003598"/>
    </source>
</evidence>
<sequence>MAKYLSTLLYIGVFLSSCQKEAPIRQITGFDSPPAINGQGLAADSFYVVPLESKNNVIIRDIRKIDFVDSSMVILSSEGVFSFNRQGQYLCQYGEKGNGSGEYHTLTSMWVDEQKHIRIIDGARNRILTFNTDGQLLDTQTYPSSTFDLLNDCEPIDNKHLFCSNHIYNDLNTIYSTFDLQRKESHPLHKFAGKTANTQEYTGRHAFTLQKDTVFCVSPFSPDICYWTEENNDIRPYLSIMTEQEILSEKEQTSIEDFGITRYAELLNQDVFTGFTDLFITPQYYFLVFYNLSYLLVSKSTYKGVRYEYPLQTDKISYLPLINIRAVSPQGFLVGFEEAYKLKQWKINTETQDDNLRKIQAVVQKISAEDNPCLFFYRLK</sequence>
<dbReference type="Proteomes" id="UP000003598">
    <property type="component" value="Unassembled WGS sequence"/>
</dbReference>
<protein>
    <recommendedName>
        <fullName evidence="3">6-bladed beta-propeller</fullName>
    </recommendedName>
</protein>
<dbReference type="eggNOG" id="COG3391">
    <property type="taxonomic scope" value="Bacteria"/>
</dbReference>
<dbReference type="STRING" id="762968.HMPREF9441_00009"/>
<dbReference type="Gene3D" id="2.120.10.30">
    <property type="entry name" value="TolB, C-terminal domain"/>
    <property type="match status" value="1"/>
</dbReference>
<dbReference type="Pfam" id="PF17170">
    <property type="entry name" value="DUF5128"/>
    <property type="match status" value="1"/>
</dbReference>
<dbReference type="GeneID" id="93555842"/>
<accession>G5SKZ2</accession>
<comment type="caution">
    <text evidence="1">The sequence shown here is derived from an EMBL/GenBank/DDBJ whole genome shotgun (WGS) entry which is preliminary data.</text>
</comment>
<proteinExistence type="predicted"/>
<dbReference type="HOGENOM" id="CLU_713400_0_0_10"/>